<accession>A0A4Y3IRR7</accession>
<gene>
    <name evidence="1" type="ORF">VCO01S_34420</name>
</gene>
<organism evidence="1 2">
    <name type="scientific">Vibrio comitans NBRC 102076</name>
    <dbReference type="NCBI Taxonomy" id="1219078"/>
    <lineage>
        <taxon>Bacteria</taxon>
        <taxon>Pseudomonadati</taxon>
        <taxon>Pseudomonadota</taxon>
        <taxon>Gammaproteobacteria</taxon>
        <taxon>Vibrionales</taxon>
        <taxon>Vibrionaceae</taxon>
        <taxon>Vibrio</taxon>
    </lineage>
</organism>
<comment type="caution">
    <text evidence="1">The sequence shown here is derived from an EMBL/GenBank/DDBJ whole genome shotgun (WGS) entry which is preliminary data.</text>
</comment>
<keyword evidence="2" id="KW-1185">Reference proteome</keyword>
<dbReference type="RefSeq" id="WP_141272861.1">
    <property type="nucleotide sequence ID" value="NZ_BJLH01000018.1"/>
</dbReference>
<proteinExistence type="predicted"/>
<dbReference type="AlphaFoldDB" id="A0A4Y3IRR7"/>
<protein>
    <submittedName>
        <fullName evidence="1">Uncharacterized protein</fullName>
    </submittedName>
</protein>
<dbReference type="Proteomes" id="UP000318242">
    <property type="component" value="Unassembled WGS sequence"/>
</dbReference>
<reference evidence="1 2" key="1">
    <citation type="submission" date="2019-06" db="EMBL/GenBank/DDBJ databases">
        <title>Whole genome shotgun sequence of Vibrio comitans NBRC 102076.</title>
        <authorList>
            <person name="Hosoyama A."/>
            <person name="Uohara A."/>
            <person name="Ohji S."/>
            <person name="Ichikawa N."/>
        </authorList>
    </citation>
    <scope>NUCLEOTIDE SEQUENCE [LARGE SCALE GENOMIC DNA]</scope>
    <source>
        <strain evidence="1 2">NBRC 102076</strain>
    </source>
</reference>
<name>A0A4Y3IRR7_9VIBR</name>
<evidence type="ECO:0000313" key="2">
    <source>
        <dbReference type="Proteomes" id="UP000318242"/>
    </source>
</evidence>
<evidence type="ECO:0000313" key="1">
    <source>
        <dbReference type="EMBL" id="GEA62249.1"/>
    </source>
</evidence>
<sequence length="106" mass="11970">MDTSKLSLLKSSINADIANGELGWINKHALLRGESSVIESYLTQKARKIAREESLSGTNEDMFTIYKSFFNQFTETQANTQCTPSIYLERMSSLVGFEAGKRWHSL</sequence>
<dbReference type="EMBL" id="BJLH01000018">
    <property type="protein sequence ID" value="GEA62249.1"/>
    <property type="molecule type" value="Genomic_DNA"/>
</dbReference>
<dbReference type="OrthoDB" id="5875131at2"/>